<keyword evidence="3" id="KW-0597">Phosphoprotein</keyword>
<gene>
    <name evidence="13" type="ORF">PVAND_007488</name>
</gene>
<feature type="compositionally biased region" description="Polar residues" evidence="9">
    <location>
        <begin position="743"/>
        <end position="752"/>
    </location>
</feature>
<feature type="domain" description="Rad4 beta-hairpin" evidence="12">
    <location>
        <begin position="1118"/>
        <end position="1192"/>
    </location>
</feature>
<evidence type="ECO:0000313" key="13">
    <source>
        <dbReference type="EMBL" id="KAG5677757.1"/>
    </source>
</evidence>
<dbReference type="SMART" id="SM01032">
    <property type="entry name" value="BHD_3"/>
    <property type="match status" value="1"/>
</dbReference>
<sequence length="1240" mass="142139">MRPKREAARKSQLRLKEKKIDLQLSEDEEENIDSEDDFSDGSSDDYKPNESADKDEESAHESEEEPMSEDEDDSADEEDEQDSFATNIKEINKKKGSKVASLKKDAINKFKRKQSSLHKNNLSLKLKDVLKKAEYTRGKQKSLFSQSDDDNEREKSPIFDCSGGVNLSDSSSESDDDGSQKIQKKDSTKNKPNLLNSINESSDTEEVDLNSIHIKLKEIENAKEKLSNYKHPKKIITSTQSQKENIDIADLLAMGENETSVKRTKSNDSQKRAKPTQGDDSDSDNWEDVEENDSSSKQTPKESVEIVLDEFGDIQKKKLEKLVDVEAQLKRKFNKRRKEMQEYLHKTELICWISHYSFVNKRLNDMNLINSALKMLPENSKQCYPKEKTDIDYFKQITKWYKSIMTLKNTKMYCEKLKKRPPLMMSLAIQMKFKAAICRRDYVLIYIVLLRALGIQCRMVQSAVCDPKICPKSELMSLSKNDSKKTEKNAKKTNNKSKTTKKSNKSSKSQKSAKSMKIPQLDGADDLLDRKKTKKQMKLKGASEYKVDESFVSVSKESLKSNAGNLSPKIKIEINPPNSINTKASSSKVSQNGPTKSTSKLNIFSPRKTRSRDTRVETSVKKTITLPQATQKSKNSGLIKKEEKNEKTTKETLKLLSPRRTRSISNSPSTTIRSNAKESNLKDKKKSENITTSISHRLENRSRSPCTSAEVQKLDAQKLKQNVKTDALKVNTPISRRLRSKSTDNNPNLSANDSRKRTSTVKDEIENKRMRMNSNAKKKPAEVIKSDEKSKKRNAPSEEKDDVASKKKKLYENNFLQNFFGEPESDSDESLKYFKSTTKKGSKAEKSVKNEHPSTSSKVDTAPRTTSTKIDRRILSSDDEENLNVAADQSGSSAKKSKGIDIWVEVYSEKDEKWIAIDVFQNKIDCVKDIMAKATHPLVYVFAWNNDNSLKDVTARYCPNLNTTVRKMRVDRDYLNKILIMYPGTKTARDLKEDDELNKLQLAQPMPTSIAEFKNHPLYALKRHLLKYEAIYPPEPPILGYIRDEPIYPRDCVFVCRSRETWLKEARVVKLYEEPYKIVKTMKWNKPTNKLMKDVPLELFGIWQTKDYEPPTAENGIVPRNGYGNVELFKPQMLPYGTVHLQLPGLQKVCKKLGVDCAQAVVGFDSSGGWPYPVYDGFVICKEFEEKVVDAWNREQEEIERKEREKIEKRVYGNWKKLIKGLLIRERLKLKYNFDNNLDD</sequence>
<dbReference type="FunFam" id="3.30.70.2460:FF:000001">
    <property type="entry name" value="DNA repair protein Rad4 family"/>
    <property type="match status" value="1"/>
</dbReference>
<feature type="compositionally biased region" description="Basic and acidic residues" evidence="9">
    <location>
        <begin position="639"/>
        <end position="653"/>
    </location>
</feature>
<evidence type="ECO:0000256" key="4">
    <source>
        <dbReference type="ARBA" id="ARBA00022763"/>
    </source>
</evidence>
<feature type="region of interest" description="Disordered" evidence="9">
    <location>
        <begin position="137"/>
        <end position="207"/>
    </location>
</feature>
<feature type="compositionally biased region" description="Basic and acidic residues" evidence="9">
    <location>
        <begin position="481"/>
        <end position="490"/>
    </location>
</feature>
<dbReference type="InterPro" id="IPR018026">
    <property type="entry name" value="DNA_repair_Rad4-like"/>
</dbReference>
<dbReference type="GO" id="GO:0006289">
    <property type="term" value="P:nucleotide-excision repair"/>
    <property type="evidence" value="ECO:0007669"/>
    <property type="project" value="InterPro"/>
</dbReference>
<evidence type="ECO:0000256" key="1">
    <source>
        <dbReference type="ARBA" id="ARBA00004123"/>
    </source>
</evidence>
<dbReference type="Pfam" id="PF10403">
    <property type="entry name" value="BHD_1"/>
    <property type="match status" value="1"/>
</dbReference>
<evidence type="ECO:0000259" key="10">
    <source>
        <dbReference type="SMART" id="SM01030"/>
    </source>
</evidence>
<feature type="compositionally biased region" description="Low complexity" evidence="9">
    <location>
        <begin position="506"/>
        <end position="517"/>
    </location>
</feature>
<dbReference type="InterPro" id="IPR042488">
    <property type="entry name" value="Rad4_BHD3_sf"/>
</dbReference>
<dbReference type="Gene3D" id="2.20.20.110">
    <property type="entry name" value="Rad4, beta-hairpin domain BHD1"/>
    <property type="match status" value="1"/>
</dbReference>
<dbReference type="EMBL" id="JADBJN010000002">
    <property type="protein sequence ID" value="KAG5677757.1"/>
    <property type="molecule type" value="Genomic_DNA"/>
</dbReference>
<evidence type="ECO:0000256" key="7">
    <source>
        <dbReference type="ARBA" id="ARBA00023242"/>
    </source>
</evidence>
<dbReference type="Gene3D" id="3.90.260.10">
    <property type="entry name" value="Transglutaminase-like"/>
    <property type="match status" value="2"/>
</dbReference>
<dbReference type="InterPro" id="IPR004583">
    <property type="entry name" value="DNA_repair_Rad4"/>
</dbReference>
<feature type="region of interest" description="Disordered" evidence="9">
    <location>
        <begin position="480"/>
        <end position="529"/>
    </location>
</feature>
<organism evidence="13 14">
    <name type="scientific">Polypedilum vanderplanki</name>
    <name type="common">Sleeping chironomid midge</name>
    <dbReference type="NCBI Taxonomy" id="319348"/>
    <lineage>
        <taxon>Eukaryota</taxon>
        <taxon>Metazoa</taxon>
        <taxon>Ecdysozoa</taxon>
        <taxon>Arthropoda</taxon>
        <taxon>Hexapoda</taxon>
        <taxon>Insecta</taxon>
        <taxon>Pterygota</taxon>
        <taxon>Neoptera</taxon>
        <taxon>Endopterygota</taxon>
        <taxon>Diptera</taxon>
        <taxon>Nematocera</taxon>
        <taxon>Chironomoidea</taxon>
        <taxon>Chironomidae</taxon>
        <taxon>Chironominae</taxon>
        <taxon>Polypedilum</taxon>
        <taxon>Polypedilum</taxon>
    </lineage>
</organism>
<dbReference type="Pfam" id="PF03835">
    <property type="entry name" value="Rad4"/>
    <property type="match status" value="1"/>
</dbReference>
<feature type="compositionally biased region" description="Basic and acidic residues" evidence="9">
    <location>
        <begin position="259"/>
        <end position="271"/>
    </location>
</feature>
<dbReference type="GO" id="GO:0005737">
    <property type="term" value="C:cytoplasm"/>
    <property type="evidence" value="ECO:0007669"/>
    <property type="project" value="TreeGrafter"/>
</dbReference>
<dbReference type="GO" id="GO:0000111">
    <property type="term" value="C:nucleotide-excision repair factor 2 complex"/>
    <property type="evidence" value="ECO:0007669"/>
    <property type="project" value="TreeGrafter"/>
</dbReference>
<dbReference type="AlphaFoldDB" id="A0A9J6C744"/>
<keyword evidence="14" id="KW-1185">Reference proteome</keyword>
<feature type="compositionally biased region" description="Basic and acidic residues" evidence="9">
    <location>
        <begin position="753"/>
        <end position="769"/>
    </location>
</feature>
<keyword evidence="6" id="KW-0234">DNA repair</keyword>
<feature type="compositionally biased region" description="Basic and acidic residues" evidence="9">
    <location>
        <begin position="842"/>
        <end position="852"/>
    </location>
</feature>
<dbReference type="NCBIfam" id="TIGR00605">
    <property type="entry name" value="rad4"/>
    <property type="match status" value="1"/>
</dbReference>
<comment type="subcellular location">
    <subcellularLocation>
        <location evidence="1">Nucleus</location>
    </subcellularLocation>
</comment>
<dbReference type="GO" id="GO:0003684">
    <property type="term" value="F:damaged DNA binding"/>
    <property type="evidence" value="ECO:0007669"/>
    <property type="project" value="InterPro"/>
</dbReference>
<dbReference type="PANTHER" id="PTHR12135:SF0">
    <property type="entry name" value="DNA REPAIR PROTEIN COMPLEMENTING XP-C CELLS"/>
    <property type="match status" value="1"/>
</dbReference>
<name>A0A9J6C744_POLVA</name>
<accession>A0A9J6C744</accession>
<dbReference type="InterPro" id="IPR038765">
    <property type="entry name" value="Papain-like_cys_pep_sf"/>
</dbReference>
<feature type="compositionally biased region" description="Polar residues" evidence="9">
    <location>
        <begin position="190"/>
        <end position="201"/>
    </location>
</feature>
<feature type="domain" description="Rad4 beta-hairpin" evidence="10">
    <location>
        <begin position="1002"/>
        <end position="1054"/>
    </location>
</feature>
<feature type="coiled-coil region" evidence="8">
    <location>
        <begin position="1182"/>
        <end position="1209"/>
    </location>
</feature>
<dbReference type="GO" id="GO:0003697">
    <property type="term" value="F:single-stranded DNA binding"/>
    <property type="evidence" value="ECO:0007669"/>
    <property type="project" value="TreeGrafter"/>
</dbReference>
<feature type="compositionally biased region" description="Basic and acidic residues" evidence="9">
    <location>
        <begin position="675"/>
        <end position="688"/>
    </location>
</feature>
<feature type="compositionally biased region" description="Polar residues" evidence="9">
    <location>
        <begin position="576"/>
        <end position="602"/>
    </location>
</feature>
<dbReference type="InterPro" id="IPR018325">
    <property type="entry name" value="Rad4/PNGase_transGLS-fold"/>
</dbReference>
<keyword evidence="5" id="KW-0238">DNA-binding</keyword>
<protein>
    <recommendedName>
        <fullName evidence="15">DNA repair protein complementing XP-C cells-like protein</fullName>
    </recommendedName>
</protein>
<evidence type="ECO:0000259" key="11">
    <source>
        <dbReference type="SMART" id="SM01031"/>
    </source>
</evidence>
<evidence type="ECO:0000256" key="8">
    <source>
        <dbReference type="SAM" id="Coils"/>
    </source>
</evidence>
<evidence type="ECO:0008006" key="15">
    <source>
        <dbReference type="Google" id="ProtNLM"/>
    </source>
</evidence>
<keyword evidence="7" id="KW-0539">Nucleus</keyword>
<dbReference type="InterPro" id="IPR018327">
    <property type="entry name" value="BHD_2"/>
</dbReference>
<feature type="compositionally biased region" description="Polar residues" evidence="9">
    <location>
        <begin position="663"/>
        <end position="674"/>
    </location>
</feature>
<feature type="compositionally biased region" description="Polar residues" evidence="9">
    <location>
        <begin position="853"/>
        <end position="868"/>
    </location>
</feature>
<feature type="region of interest" description="Disordered" evidence="9">
    <location>
        <begin position="1"/>
        <end position="102"/>
    </location>
</feature>
<evidence type="ECO:0000313" key="14">
    <source>
        <dbReference type="Proteomes" id="UP001107558"/>
    </source>
</evidence>
<dbReference type="GO" id="GO:0006298">
    <property type="term" value="P:mismatch repair"/>
    <property type="evidence" value="ECO:0007669"/>
    <property type="project" value="TreeGrafter"/>
</dbReference>
<dbReference type="Proteomes" id="UP001107558">
    <property type="component" value="Chromosome 2"/>
</dbReference>
<dbReference type="SUPFAM" id="SSF54001">
    <property type="entry name" value="Cysteine proteinases"/>
    <property type="match status" value="1"/>
</dbReference>
<dbReference type="Pfam" id="PF10405">
    <property type="entry name" value="BHD_3"/>
    <property type="match status" value="1"/>
</dbReference>
<reference evidence="13" key="1">
    <citation type="submission" date="2021-03" db="EMBL/GenBank/DDBJ databases">
        <title>Chromosome level genome of the anhydrobiotic midge Polypedilum vanderplanki.</title>
        <authorList>
            <person name="Yoshida Y."/>
            <person name="Kikawada T."/>
            <person name="Gusev O."/>
        </authorList>
    </citation>
    <scope>NUCLEOTIDE SEQUENCE</scope>
    <source>
        <strain evidence="13">NIAS01</strain>
        <tissue evidence="13">Whole body or cell culture</tissue>
    </source>
</reference>
<feature type="compositionally biased region" description="Basic residues" evidence="9">
    <location>
        <begin position="491"/>
        <end position="505"/>
    </location>
</feature>
<keyword evidence="8" id="KW-0175">Coiled coil</keyword>
<comment type="caution">
    <text evidence="13">The sequence shown here is derived from an EMBL/GenBank/DDBJ whole genome shotgun (WGS) entry which is preliminary data.</text>
</comment>
<dbReference type="GO" id="GO:0071942">
    <property type="term" value="C:XPC complex"/>
    <property type="evidence" value="ECO:0007669"/>
    <property type="project" value="TreeGrafter"/>
</dbReference>
<evidence type="ECO:0000256" key="5">
    <source>
        <dbReference type="ARBA" id="ARBA00023125"/>
    </source>
</evidence>
<feature type="compositionally biased region" description="Basic and acidic residues" evidence="9">
    <location>
        <begin position="779"/>
        <end position="805"/>
    </location>
</feature>
<feature type="region of interest" description="Disordered" evidence="9">
    <location>
        <begin position="258"/>
        <end position="302"/>
    </location>
</feature>
<feature type="compositionally biased region" description="Acidic residues" evidence="9">
    <location>
        <begin position="279"/>
        <end position="293"/>
    </location>
</feature>
<dbReference type="InterPro" id="IPR018326">
    <property type="entry name" value="Rad4_beta-hairpin_dom1"/>
</dbReference>
<evidence type="ECO:0000256" key="3">
    <source>
        <dbReference type="ARBA" id="ARBA00022553"/>
    </source>
</evidence>
<dbReference type="InterPro" id="IPR036985">
    <property type="entry name" value="Transglutaminase-like_sf"/>
</dbReference>
<keyword evidence="4" id="KW-0227">DNA damage</keyword>
<feature type="compositionally biased region" description="Basic and acidic residues" evidence="9">
    <location>
        <begin position="611"/>
        <end position="620"/>
    </location>
</feature>
<feature type="domain" description="Rad4 beta-hairpin" evidence="11">
    <location>
        <begin position="1056"/>
        <end position="1111"/>
    </location>
</feature>
<feature type="compositionally biased region" description="Basic and acidic residues" evidence="9">
    <location>
        <begin position="44"/>
        <end position="61"/>
    </location>
</feature>
<comment type="similarity">
    <text evidence="2">Belongs to the XPC family.</text>
</comment>
<feature type="compositionally biased region" description="Basic and acidic residues" evidence="9">
    <location>
        <begin position="1"/>
        <end position="21"/>
    </location>
</feature>
<dbReference type="PANTHER" id="PTHR12135">
    <property type="entry name" value="DNA REPAIR PROTEIN XP-C / RAD4"/>
    <property type="match status" value="1"/>
</dbReference>
<feature type="compositionally biased region" description="Acidic residues" evidence="9">
    <location>
        <begin position="62"/>
        <end position="82"/>
    </location>
</feature>
<evidence type="ECO:0000256" key="9">
    <source>
        <dbReference type="SAM" id="MobiDB-lite"/>
    </source>
</evidence>
<feature type="compositionally biased region" description="Acidic residues" evidence="9">
    <location>
        <begin position="24"/>
        <end position="43"/>
    </location>
</feature>
<dbReference type="FunFam" id="2.20.20.110:FF:000001">
    <property type="entry name" value="DNA repair protein complementing XP-C cells"/>
    <property type="match status" value="1"/>
</dbReference>
<evidence type="ECO:0000256" key="2">
    <source>
        <dbReference type="ARBA" id="ARBA00009525"/>
    </source>
</evidence>
<feature type="compositionally biased region" description="Polar residues" evidence="9">
    <location>
        <begin position="621"/>
        <end position="636"/>
    </location>
</feature>
<evidence type="ECO:0000259" key="12">
    <source>
        <dbReference type="SMART" id="SM01032"/>
    </source>
</evidence>
<feature type="region of interest" description="Disordered" evidence="9">
    <location>
        <begin position="838"/>
        <end position="875"/>
    </location>
</feature>
<dbReference type="Gene3D" id="3.30.70.2460">
    <property type="entry name" value="Rad4, beta-hairpin domain BHD3"/>
    <property type="match status" value="1"/>
</dbReference>
<dbReference type="SMART" id="SM01030">
    <property type="entry name" value="BHD_1"/>
    <property type="match status" value="1"/>
</dbReference>
<feature type="region of interest" description="Disordered" evidence="9">
    <location>
        <begin position="558"/>
        <end position="805"/>
    </location>
</feature>
<dbReference type="OrthoDB" id="300780at2759"/>
<dbReference type="InterPro" id="IPR018328">
    <property type="entry name" value="Rad4_beta-hairpin_dom3"/>
</dbReference>
<dbReference type="SMART" id="SM01031">
    <property type="entry name" value="BHD_2"/>
    <property type="match status" value="1"/>
</dbReference>
<evidence type="ECO:0000256" key="6">
    <source>
        <dbReference type="ARBA" id="ARBA00023204"/>
    </source>
</evidence>
<proteinExistence type="inferred from homology"/>